<proteinExistence type="predicted"/>
<evidence type="ECO:0008006" key="6">
    <source>
        <dbReference type="Google" id="ProtNLM"/>
    </source>
</evidence>
<dbReference type="GO" id="GO:0052689">
    <property type="term" value="F:carboxylic ester hydrolase activity"/>
    <property type="evidence" value="ECO:0007669"/>
    <property type="project" value="UniProtKB-ARBA"/>
</dbReference>
<dbReference type="PANTHER" id="PTHR33630:SF9">
    <property type="entry name" value="CUTINASE 4"/>
    <property type="match status" value="1"/>
</dbReference>
<gene>
    <name evidence="4" type="ORF">RDB_LOCUS60478</name>
</gene>
<dbReference type="Pfam" id="PF01083">
    <property type="entry name" value="Cutinase"/>
    <property type="match status" value="1"/>
</dbReference>
<evidence type="ECO:0000313" key="4">
    <source>
        <dbReference type="EMBL" id="CAE6459719.1"/>
    </source>
</evidence>
<evidence type="ECO:0000256" key="1">
    <source>
        <dbReference type="ARBA" id="ARBA00022801"/>
    </source>
</evidence>
<keyword evidence="1" id="KW-0378">Hydrolase</keyword>
<keyword evidence="3" id="KW-1133">Transmembrane helix</keyword>
<accession>A0A8H3GQ14</accession>
<dbReference type="Gene3D" id="3.40.50.1820">
    <property type="entry name" value="alpha/beta hydrolase"/>
    <property type="match status" value="1"/>
</dbReference>
<keyword evidence="3" id="KW-0812">Transmembrane</keyword>
<keyword evidence="3" id="KW-0472">Membrane</keyword>
<dbReference type="PANTHER" id="PTHR33630">
    <property type="entry name" value="CUTINASE RV1984C-RELATED-RELATED"/>
    <property type="match status" value="1"/>
</dbReference>
<feature type="transmembrane region" description="Helical" evidence="3">
    <location>
        <begin position="34"/>
        <end position="58"/>
    </location>
</feature>
<protein>
    <recommendedName>
        <fullName evidence="6">Cutinase</fullName>
    </recommendedName>
</protein>
<dbReference type="SMART" id="SM01110">
    <property type="entry name" value="Cutinase"/>
    <property type="match status" value="1"/>
</dbReference>
<dbReference type="InterPro" id="IPR000675">
    <property type="entry name" value="Cutinase/axe"/>
</dbReference>
<dbReference type="SUPFAM" id="SSF53474">
    <property type="entry name" value="alpha/beta-Hydrolases"/>
    <property type="match status" value="1"/>
</dbReference>
<sequence length="198" mass="20640">MRFKSLVSPLILVVSTTRAPVELEARHSCTSSQLVHVAGALGIGLGIVGTPLAAALAFSGVTAKSITYLTVARGVAQTEAYLRSQSAACPDQRFILSGYSNGALVLHALSLPSALQSKIASILVFGDPGRNLNLPWPIDNPSLNLSPKDGSSSEQNIASFCNIGDLACDIFRYGLLAHFAYPTDGSIGVAAAFARARP</sequence>
<dbReference type="Proteomes" id="UP000663853">
    <property type="component" value="Unassembled WGS sequence"/>
</dbReference>
<name>A0A8H3GQ14_9AGAM</name>
<organism evidence="4 5">
    <name type="scientific">Rhizoctonia solani</name>
    <dbReference type="NCBI Taxonomy" id="456999"/>
    <lineage>
        <taxon>Eukaryota</taxon>
        <taxon>Fungi</taxon>
        <taxon>Dikarya</taxon>
        <taxon>Basidiomycota</taxon>
        <taxon>Agaricomycotina</taxon>
        <taxon>Agaricomycetes</taxon>
        <taxon>Cantharellales</taxon>
        <taxon>Ceratobasidiaceae</taxon>
        <taxon>Rhizoctonia</taxon>
    </lineage>
</organism>
<reference evidence="4" key="1">
    <citation type="submission" date="2021-01" db="EMBL/GenBank/DDBJ databases">
        <authorList>
            <person name="Kaushik A."/>
        </authorList>
    </citation>
    <scope>NUCLEOTIDE SEQUENCE</scope>
    <source>
        <strain evidence="4">AG6-10EEA</strain>
    </source>
</reference>
<dbReference type="AlphaFoldDB" id="A0A8H3GQ14"/>
<dbReference type="EMBL" id="CAJMXA010001394">
    <property type="protein sequence ID" value="CAE6459719.1"/>
    <property type="molecule type" value="Genomic_DNA"/>
</dbReference>
<evidence type="ECO:0000313" key="5">
    <source>
        <dbReference type="Proteomes" id="UP000663853"/>
    </source>
</evidence>
<dbReference type="InterPro" id="IPR029058">
    <property type="entry name" value="AB_hydrolase_fold"/>
</dbReference>
<evidence type="ECO:0000256" key="3">
    <source>
        <dbReference type="SAM" id="Phobius"/>
    </source>
</evidence>
<evidence type="ECO:0000256" key="2">
    <source>
        <dbReference type="ARBA" id="ARBA00023157"/>
    </source>
</evidence>
<keyword evidence="2" id="KW-1015">Disulfide bond</keyword>
<comment type="caution">
    <text evidence="4">The sequence shown here is derived from an EMBL/GenBank/DDBJ whole genome shotgun (WGS) entry which is preliminary data.</text>
</comment>